<evidence type="ECO:0000313" key="2">
    <source>
        <dbReference type="EMBL" id="SDS37287.1"/>
    </source>
</evidence>
<dbReference type="EMBL" id="LT629776">
    <property type="protein sequence ID" value="SDS37287.1"/>
    <property type="molecule type" value="Genomic_DNA"/>
</dbReference>
<dbReference type="RefSeq" id="WP_083372064.1">
    <property type="nucleotide sequence ID" value="NZ_LT629776.1"/>
</dbReference>
<name>A0A1H1RNB9_9CELL</name>
<protein>
    <recommendedName>
        <fullName evidence="1">GyrI-like small molecule binding domain-containing protein</fullName>
    </recommendedName>
</protein>
<gene>
    <name evidence="2" type="ORF">SAMN04489860_1405</name>
</gene>
<dbReference type="AlphaFoldDB" id="A0A1H1RNB9"/>
<organism evidence="2 3">
    <name type="scientific">Paraoerskovia marina</name>
    <dbReference type="NCBI Taxonomy" id="545619"/>
    <lineage>
        <taxon>Bacteria</taxon>
        <taxon>Bacillati</taxon>
        <taxon>Actinomycetota</taxon>
        <taxon>Actinomycetes</taxon>
        <taxon>Micrococcales</taxon>
        <taxon>Cellulomonadaceae</taxon>
        <taxon>Paraoerskovia</taxon>
    </lineage>
</organism>
<keyword evidence="3" id="KW-1185">Reference proteome</keyword>
<dbReference type="Proteomes" id="UP000185663">
    <property type="component" value="Chromosome I"/>
</dbReference>
<dbReference type="eggNOG" id="COG4832">
    <property type="taxonomic scope" value="Bacteria"/>
</dbReference>
<accession>A0A1H1RNB9</accession>
<reference evidence="2 3" key="1">
    <citation type="submission" date="2016-10" db="EMBL/GenBank/DDBJ databases">
        <authorList>
            <person name="de Groot N.N."/>
        </authorList>
    </citation>
    <scope>NUCLEOTIDE SEQUENCE [LARGE SCALE GENOMIC DNA]</scope>
    <source>
        <strain evidence="2 3">DSM 22126</strain>
    </source>
</reference>
<dbReference type="OrthoDB" id="4772335at2"/>
<sequence>MTETVDFKKGDELRAPRGDFRLLDVPPTRYLMIDGGGDPNTSSRYADALATLYPVGYALKFASKDELGRNYVVPPLEGLWWADDMTTFTTARDKSRWRWTMMLLVPRWVPDAMVTDVVQRVRDRKAPPRIDELRWETLAEGRVVQTLHVGPFDDEGPVLARMHDEFMPGQGLRPRGRHHEIYLGDPRRVAPERMRTVLRQPVEPV</sequence>
<dbReference type="STRING" id="545619.SAMN04489860_1405"/>
<dbReference type="Gene3D" id="3.20.80.10">
    <property type="entry name" value="Regulatory factor, effector binding domain"/>
    <property type="match status" value="1"/>
</dbReference>
<dbReference type="SUPFAM" id="SSF55136">
    <property type="entry name" value="Probable bacterial effector-binding domain"/>
    <property type="match status" value="1"/>
</dbReference>
<evidence type="ECO:0000259" key="1">
    <source>
        <dbReference type="Pfam" id="PF06445"/>
    </source>
</evidence>
<dbReference type="InterPro" id="IPR011256">
    <property type="entry name" value="Reg_factor_effector_dom_sf"/>
</dbReference>
<feature type="domain" description="GyrI-like small molecule binding" evidence="1">
    <location>
        <begin position="20"/>
        <end position="198"/>
    </location>
</feature>
<evidence type="ECO:0000313" key="3">
    <source>
        <dbReference type="Proteomes" id="UP000185663"/>
    </source>
</evidence>
<dbReference type="InterPro" id="IPR029442">
    <property type="entry name" value="GyrI-like"/>
</dbReference>
<proteinExistence type="predicted"/>
<dbReference type="Pfam" id="PF06445">
    <property type="entry name" value="GyrI-like"/>
    <property type="match status" value="1"/>
</dbReference>